<protein>
    <submittedName>
        <fullName evidence="1">Uncharacterized protein</fullName>
    </submittedName>
</protein>
<sequence length="64" mass="7350">MLYISWGIADLTFKTLDLFVNPVHLEIGSIHSIVLVICCLRSWSVTHMTEKEVTRKCEIPRSSM</sequence>
<dbReference type="AlphaFoldDB" id="A0A1L9NK51"/>
<organism evidence="1 2">
    <name type="scientific">Aspergillus tubingensis (strain CBS 134.48)</name>
    <dbReference type="NCBI Taxonomy" id="767770"/>
    <lineage>
        <taxon>Eukaryota</taxon>
        <taxon>Fungi</taxon>
        <taxon>Dikarya</taxon>
        <taxon>Ascomycota</taxon>
        <taxon>Pezizomycotina</taxon>
        <taxon>Eurotiomycetes</taxon>
        <taxon>Eurotiomycetidae</taxon>
        <taxon>Eurotiales</taxon>
        <taxon>Aspergillaceae</taxon>
        <taxon>Aspergillus</taxon>
        <taxon>Aspergillus subgen. Circumdati</taxon>
    </lineage>
</organism>
<name>A0A1L9NK51_ASPTC</name>
<keyword evidence="2" id="KW-1185">Reference proteome</keyword>
<accession>A0A1L9NK51</accession>
<gene>
    <name evidence="1" type="ORF">ASPTUDRAFT_334328</name>
</gene>
<proteinExistence type="predicted"/>
<reference evidence="2" key="1">
    <citation type="journal article" date="2017" name="Genome Biol.">
        <title>Comparative genomics reveals high biological diversity and specific adaptations in the industrially and medically important fungal genus Aspergillus.</title>
        <authorList>
            <person name="de Vries R.P."/>
            <person name="Riley R."/>
            <person name="Wiebenga A."/>
            <person name="Aguilar-Osorio G."/>
            <person name="Amillis S."/>
            <person name="Uchima C.A."/>
            <person name="Anderluh G."/>
            <person name="Asadollahi M."/>
            <person name="Askin M."/>
            <person name="Barry K."/>
            <person name="Battaglia E."/>
            <person name="Bayram O."/>
            <person name="Benocci T."/>
            <person name="Braus-Stromeyer S.A."/>
            <person name="Caldana C."/>
            <person name="Canovas D."/>
            <person name="Cerqueira G.C."/>
            <person name="Chen F."/>
            <person name="Chen W."/>
            <person name="Choi C."/>
            <person name="Clum A."/>
            <person name="Dos Santos R.A."/>
            <person name="Damasio A.R."/>
            <person name="Diallinas G."/>
            <person name="Emri T."/>
            <person name="Fekete E."/>
            <person name="Flipphi M."/>
            <person name="Freyberg S."/>
            <person name="Gallo A."/>
            <person name="Gournas C."/>
            <person name="Habgood R."/>
            <person name="Hainaut M."/>
            <person name="Harispe M.L."/>
            <person name="Henrissat B."/>
            <person name="Hilden K.S."/>
            <person name="Hope R."/>
            <person name="Hossain A."/>
            <person name="Karabika E."/>
            <person name="Karaffa L."/>
            <person name="Karanyi Z."/>
            <person name="Krasevec N."/>
            <person name="Kuo A."/>
            <person name="Kusch H."/>
            <person name="LaButti K."/>
            <person name="Lagendijk E.L."/>
            <person name="Lapidus A."/>
            <person name="Levasseur A."/>
            <person name="Lindquist E."/>
            <person name="Lipzen A."/>
            <person name="Logrieco A.F."/>
            <person name="MacCabe A."/>
            <person name="Maekelae M.R."/>
            <person name="Malavazi I."/>
            <person name="Melin P."/>
            <person name="Meyer V."/>
            <person name="Mielnichuk N."/>
            <person name="Miskei M."/>
            <person name="Molnar A.P."/>
            <person name="Mule G."/>
            <person name="Ngan C.Y."/>
            <person name="Orejas M."/>
            <person name="Orosz E."/>
            <person name="Ouedraogo J.P."/>
            <person name="Overkamp K.M."/>
            <person name="Park H.-S."/>
            <person name="Perrone G."/>
            <person name="Piumi F."/>
            <person name="Punt P.J."/>
            <person name="Ram A.F."/>
            <person name="Ramon A."/>
            <person name="Rauscher S."/>
            <person name="Record E."/>
            <person name="Riano-Pachon D.M."/>
            <person name="Robert V."/>
            <person name="Roehrig J."/>
            <person name="Ruller R."/>
            <person name="Salamov A."/>
            <person name="Salih N.S."/>
            <person name="Samson R.A."/>
            <person name="Sandor E."/>
            <person name="Sanguinetti M."/>
            <person name="Schuetze T."/>
            <person name="Sepcic K."/>
            <person name="Shelest E."/>
            <person name="Sherlock G."/>
            <person name="Sophianopoulou V."/>
            <person name="Squina F.M."/>
            <person name="Sun H."/>
            <person name="Susca A."/>
            <person name="Todd R.B."/>
            <person name="Tsang A."/>
            <person name="Unkles S.E."/>
            <person name="van de Wiele N."/>
            <person name="van Rossen-Uffink D."/>
            <person name="Oliveira J.V."/>
            <person name="Vesth T.C."/>
            <person name="Visser J."/>
            <person name="Yu J.-H."/>
            <person name="Zhou M."/>
            <person name="Andersen M.R."/>
            <person name="Archer D.B."/>
            <person name="Baker S.E."/>
            <person name="Benoit I."/>
            <person name="Brakhage A.A."/>
            <person name="Braus G.H."/>
            <person name="Fischer R."/>
            <person name="Frisvad J.C."/>
            <person name="Goldman G.H."/>
            <person name="Houbraken J."/>
            <person name="Oakley B."/>
            <person name="Pocsi I."/>
            <person name="Scazzocchio C."/>
            <person name="Seiboth B."/>
            <person name="vanKuyk P.A."/>
            <person name="Wortman J."/>
            <person name="Dyer P.S."/>
            <person name="Grigoriev I.V."/>
        </authorList>
    </citation>
    <scope>NUCLEOTIDE SEQUENCE [LARGE SCALE GENOMIC DNA]</scope>
    <source>
        <strain evidence="2">CBS 134.48</strain>
    </source>
</reference>
<dbReference type="Proteomes" id="UP000184304">
    <property type="component" value="Unassembled WGS sequence"/>
</dbReference>
<dbReference type="VEuPathDB" id="FungiDB:ASPTUDRAFT_334328"/>
<evidence type="ECO:0000313" key="1">
    <source>
        <dbReference type="EMBL" id="OJI89613.1"/>
    </source>
</evidence>
<evidence type="ECO:0000313" key="2">
    <source>
        <dbReference type="Proteomes" id="UP000184304"/>
    </source>
</evidence>
<dbReference type="EMBL" id="KV878177">
    <property type="protein sequence ID" value="OJI89613.1"/>
    <property type="molecule type" value="Genomic_DNA"/>
</dbReference>